<dbReference type="EMBL" id="JAHHHD010000028">
    <property type="protein sequence ID" value="MBW4661004.1"/>
    <property type="molecule type" value="Genomic_DNA"/>
</dbReference>
<reference evidence="2" key="2">
    <citation type="journal article" date="2022" name="Microbiol. Resour. Announc.">
        <title>Metagenome Sequencing to Explore Phylogenomics of Terrestrial Cyanobacteria.</title>
        <authorList>
            <person name="Ward R.D."/>
            <person name="Stajich J.E."/>
            <person name="Johansen J.R."/>
            <person name="Huntemann M."/>
            <person name="Clum A."/>
            <person name="Foster B."/>
            <person name="Foster B."/>
            <person name="Roux S."/>
            <person name="Palaniappan K."/>
            <person name="Varghese N."/>
            <person name="Mukherjee S."/>
            <person name="Reddy T.B.K."/>
            <person name="Daum C."/>
            <person name="Copeland A."/>
            <person name="Chen I.A."/>
            <person name="Ivanova N.N."/>
            <person name="Kyrpides N.C."/>
            <person name="Shapiro N."/>
            <person name="Eloe-Fadrosh E.A."/>
            <person name="Pietrasiak N."/>
        </authorList>
    </citation>
    <scope>NUCLEOTIDE SEQUENCE</scope>
    <source>
        <strain evidence="2">UHER 2000/2452</strain>
    </source>
</reference>
<evidence type="ECO:0008006" key="4">
    <source>
        <dbReference type="Google" id="ProtNLM"/>
    </source>
</evidence>
<evidence type="ECO:0000313" key="3">
    <source>
        <dbReference type="Proteomes" id="UP000757435"/>
    </source>
</evidence>
<comment type="caution">
    <text evidence="2">The sequence shown here is derived from an EMBL/GenBank/DDBJ whole genome shotgun (WGS) entry which is preliminary data.</text>
</comment>
<keyword evidence="1" id="KW-0472">Membrane</keyword>
<keyword evidence="1" id="KW-0812">Transmembrane</keyword>
<feature type="transmembrane region" description="Helical" evidence="1">
    <location>
        <begin position="57"/>
        <end position="78"/>
    </location>
</feature>
<dbReference type="AlphaFoldDB" id="A0A951QED3"/>
<evidence type="ECO:0000256" key="1">
    <source>
        <dbReference type="SAM" id="Phobius"/>
    </source>
</evidence>
<gene>
    <name evidence="2" type="ORF">KME15_20195</name>
</gene>
<accession>A0A951QED3</accession>
<proteinExistence type="predicted"/>
<reference evidence="2" key="1">
    <citation type="submission" date="2021-05" db="EMBL/GenBank/DDBJ databases">
        <authorList>
            <person name="Pietrasiak N."/>
            <person name="Ward R."/>
            <person name="Stajich J.E."/>
            <person name="Kurbessoian T."/>
        </authorList>
    </citation>
    <scope>NUCLEOTIDE SEQUENCE</scope>
    <source>
        <strain evidence="2">UHER 2000/2452</strain>
    </source>
</reference>
<keyword evidence="1" id="KW-1133">Transmembrane helix</keyword>
<organism evidence="2 3">
    <name type="scientific">Drouetiella hepatica Uher 2000/2452</name>
    <dbReference type="NCBI Taxonomy" id="904376"/>
    <lineage>
        <taxon>Bacteria</taxon>
        <taxon>Bacillati</taxon>
        <taxon>Cyanobacteriota</taxon>
        <taxon>Cyanophyceae</taxon>
        <taxon>Oculatellales</taxon>
        <taxon>Oculatellaceae</taxon>
        <taxon>Drouetiella</taxon>
    </lineage>
</organism>
<protein>
    <recommendedName>
        <fullName evidence="4">Tetrahydromethanopterin S-methyltransferase</fullName>
    </recommendedName>
</protein>
<dbReference type="Proteomes" id="UP000757435">
    <property type="component" value="Unassembled WGS sequence"/>
</dbReference>
<evidence type="ECO:0000313" key="2">
    <source>
        <dbReference type="EMBL" id="MBW4661004.1"/>
    </source>
</evidence>
<name>A0A951QED3_9CYAN</name>
<sequence>MNPANPTPRLPTQAQQPYPLLKEMQEIRKVMTDLSTEVVGLRKDLRDKKTFGISDQVAKGVMISYLLLGAIVFVLQVISR</sequence>